<name>A0ACC0WIW1_9STRA</name>
<dbReference type="Proteomes" id="UP001163321">
    <property type="component" value="Chromosome 13"/>
</dbReference>
<comment type="caution">
    <text evidence="1">The sequence shown here is derived from an EMBL/GenBank/DDBJ whole genome shotgun (WGS) entry which is preliminary data.</text>
</comment>
<protein>
    <submittedName>
        <fullName evidence="1">Uncharacterized protein</fullName>
    </submittedName>
</protein>
<dbReference type="EMBL" id="CM047592">
    <property type="protein sequence ID" value="KAI9917661.1"/>
    <property type="molecule type" value="Genomic_DNA"/>
</dbReference>
<evidence type="ECO:0000313" key="1">
    <source>
        <dbReference type="EMBL" id="KAI9917661.1"/>
    </source>
</evidence>
<evidence type="ECO:0000313" key="2">
    <source>
        <dbReference type="Proteomes" id="UP001163321"/>
    </source>
</evidence>
<organism evidence="1 2">
    <name type="scientific">Peronosclerospora sorghi</name>
    <dbReference type="NCBI Taxonomy" id="230839"/>
    <lineage>
        <taxon>Eukaryota</taxon>
        <taxon>Sar</taxon>
        <taxon>Stramenopiles</taxon>
        <taxon>Oomycota</taxon>
        <taxon>Peronosporomycetes</taxon>
        <taxon>Peronosporales</taxon>
        <taxon>Peronosporaceae</taxon>
        <taxon>Peronosclerospora</taxon>
    </lineage>
</organism>
<gene>
    <name evidence="1" type="ORF">PsorP6_012958</name>
</gene>
<reference evidence="1 2" key="1">
    <citation type="journal article" date="2022" name="bioRxiv">
        <title>The genome of the oomycete Peronosclerospora sorghi, a cosmopolitan pathogen of maize and sorghum, is inflated with dispersed pseudogenes.</title>
        <authorList>
            <person name="Fletcher K."/>
            <person name="Martin F."/>
            <person name="Isakeit T."/>
            <person name="Cavanaugh K."/>
            <person name="Magill C."/>
            <person name="Michelmore R."/>
        </authorList>
    </citation>
    <scope>NUCLEOTIDE SEQUENCE [LARGE SCALE GENOMIC DNA]</scope>
    <source>
        <strain evidence="1">P6</strain>
    </source>
</reference>
<keyword evidence="2" id="KW-1185">Reference proteome</keyword>
<proteinExistence type="predicted"/>
<accession>A0ACC0WIW1</accession>
<sequence length="108" mass="11934">MYGEVVELENVPDVALSAVAEGALLGHARRGGDVVSLYDLLVQTLEEWHLGRVTRVTSAFVSESFGDRYAVVKLRTRENSAKLEFFHLLDGEVPSHNQKPRGKLRDGG</sequence>